<dbReference type="InterPro" id="IPR024336">
    <property type="entry name" value="tRNA_splic_suSen54_N"/>
</dbReference>
<keyword evidence="2" id="KW-0819">tRNA processing</keyword>
<evidence type="ECO:0000256" key="1">
    <source>
        <dbReference type="ARBA" id="ARBA00005736"/>
    </source>
</evidence>
<evidence type="ECO:0000256" key="3">
    <source>
        <dbReference type="SAM" id="MobiDB-lite"/>
    </source>
</evidence>
<comment type="caution">
    <text evidence="5">The sequence shown here is derived from an EMBL/GenBank/DDBJ whole genome shotgun (WGS) entry which is preliminary data.</text>
</comment>
<dbReference type="AlphaFoldDB" id="A0A2I1D0I0"/>
<name>A0A2I1D0I0_ASPC2</name>
<keyword evidence="5" id="KW-0540">Nuclease</keyword>
<organism evidence="5 6">
    <name type="scientific">Aspergillus campestris (strain IBT 28561)</name>
    <dbReference type="NCBI Taxonomy" id="1392248"/>
    <lineage>
        <taxon>Eukaryota</taxon>
        <taxon>Fungi</taxon>
        <taxon>Dikarya</taxon>
        <taxon>Ascomycota</taxon>
        <taxon>Pezizomycotina</taxon>
        <taxon>Eurotiomycetes</taxon>
        <taxon>Eurotiomycetidae</taxon>
        <taxon>Eurotiales</taxon>
        <taxon>Aspergillaceae</taxon>
        <taxon>Aspergillus</taxon>
        <taxon>Aspergillus subgen. Circumdati</taxon>
    </lineage>
</organism>
<keyword evidence="5" id="KW-0378">Hydrolase</keyword>
<evidence type="ECO:0000313" key="5">
    <source>
        <dbReference type="EMBL" id="PKY03372.1"/>
    </source>
</evidence>
<comment type="similarity">
    <text evidence="1">Belongs to the SEN54 family.</text>
</comment>
<gene>
    <name evidence="5" type="ORF">P168DRAFT_271480</name>
</gene>
<feature type="compositionally biased region" description="Low complexity" evidence="3">
    <location>
        <begin position="126"/>
        <end position="135"/>
    </location>
</feature>
<dbReference type="GO" id="GO:0000379">
    <property type="term" value="P:tRNA-type intron splice site recognition and cleavage"/>
    <property type="evidence" value="ECO:0007669"/>
    <property type="project" value="TreeGrafter"/>
</dbReference>
<evidence type="ECO:0000256" key="2">
    <source>
        <dbReference type="ARBA" id="ARBA00022694"/>
    </source>
</evidence>
<dbReference type="RefSeq" id="XP_024691966.1">
    <property type="nucleotide sequence ID" value="XM_024835268.1"/>
</dbReference>
<evidence type="ECO:0000313" key="6">
    <source>
        <dbReference type="Proteomes" id="UP000234254"/>
    </source>
</evidence>
<dbReference type="Proteomes" id="UP000234254">
    <property type="component" value="Unassembled WGS sequence"/>
</dbReference>
<proteinExistence type="inferred from homology"/>
<feature type="compositionally biased region" description="Basic residues" evidence="3">
    <location>
        <begin position="460"/>
        <end position="473"/>
    </location>
</feature>
<feature type="region of interest" description="Disordered" evidence="3">
    <location>
        <begin position="1"/>
        <end position="21"/>
    </location>
</feature>
<accession>A0A2I1D0I0</accession>
<protein>
    <submittedName>
        <fullName evidence="5">tRNA splicing endonuclease subunit</fullName>
    </submittedName>
</protein>
<dbReference type="InterPro" id="IPR024337">
    <property type="entry name" value="tRNA_splic_suSen54"/>
</dbReference>
<feature type="domain" description="tRNA-splicing endonuclease subunit Sen54 N-terminal" evidence="4">
    <location>
        <begin position="76"/>
        <end position="196"/>
    </location>
</feature>
<feature type="region of interest" description="Disordered" evidence="3">
    <location>
        <begin position="98"/>
        <end position="135"/>
    </location>
</feature>
<keyword evidence="6" id="KW-1185">Reference proteome</keyword>
<dbReference type="EMBL" id="MSFM01000008">
    <property type="protein sequence ID" value="PKY03372.1"/>
    <property type="molecule type" value="Genomic_DNA"/>
</dbReference>
<dbReference type="PANTHER" id="PTHR21027:SF1">
    <property type="entry name" value="TRNA-SPLICING ENDONUCLEASE SUBUNIT SEN54"/>
    <property type="match status" value="1"/>
</dbReference>
<dbReference type="PANTHER" id="PTHR21027">
    <property type="entry name" value="TRNA-SPLICING ENDONUCLEASE SUBUNIT SEN54"/>
    <property type="match status" value="1"/>
</dbReference>
<dbReference type="GeneID" id="36542792"/>
<dbReference type="GO" id="GO:0000214">
    <property type="term" value="C:tRNA-intron endonuclease complex"/>
    <property type="evidence" value="ECO:0007669"/>
    <property type="project" value="TreeGrafter"/>
</dbReference>
<keyword evidence="5" id="KW-0255">Endonuclease</keyword>
<dbReference type="Pfam" id="PF12928">
    <property type="entry name" value="tRNA_int_end_N2"/>
    <property type="match status" value="1"/>
</dbReference>
<reference evidence="5" key="1">
    <citation type="submission" date="2016-12" db="EMBL/GenBank/DDBJ databases">
        <title>The genomes of Aspergillus section Nigri reveals drivers in fungal speciation.</title>
        <authorList>
            <consortium name="DOE Joint Genome Institute"/>
            <person name="Vesth T.C."/>
            <person name="Nybo J."/>
            <person name="Theobald S."/>
            <person name="Brandl J."/>
            <person name="Frisvad J.C."/>
            <person name="Nielsen K.F."/>
            <person name="Lyhne E.K."/>
            <person name="Kogle M.E."/>
            <person name="Kuo A."/>
            <person name="Riley R."/>
            <person name="Clum A."/>
            <person name="Nolan M."/>
            <person name="Lipzen A."/>
            <person name="Salamov A."/>
            <person name="Henrissat B."/>
            <person name="Wiebenga A."/>
            <person name="De vries R.P."/>
            <person name="Grigoriev I.V."/>
            <person name="Mortensen U.H."/>
            <person name="Andersen M.R."/>
            <person name="Baker S.E."/>
        </authorList>
    </citation>
    <scope>NUCLEOTIDE SEQUENCE</scope>
    <source>
        <strain evidence="5">IBT 28561</strain>
    </source>
</reference>
<dbReference type="GO" id="GO:0004519">
    <property type="term" value="F:endonuclease activity"/>
    <property type="evidence" value="ECO:0007669"/>
    <property type="project" value="UniProtKB-KW"/>
</dbReference>
<dbReference type="VEuPathDB" id="FungiDB:P168DRAFT_271480"/>
<evidence type="ECO:0000259" key="4">
    <source>
        <dbReference type="Pfam" id="PF12928"/>
    </source>
</evidence>
<sequence>MADTDEAAIHMPSNDSSAHIDTDLSDETQDFRMLNHLTFLTDGSQGSLPKRGEKDFEPNPTLFQADILSASRQAMHNALAYPRLHHPRNQVIGIYAPDGPAPPPLAQPSKQMDTVLEDNDTQPQQTEDTTATAGDAEPAKVAGMEMGVPAESCVYVSNPKGQYFKTIGRADRWNRVWLLPEEALYLLERGSLDIRWPVSSTGCPGESETADSGIPMSLQAAYACFLGHGGLNMERFSVYTGLRRLGYTLVRAPGWYDDADEGDCSAEDAQVQSRGPGLAGVFGRFMQWLSDSPSCPAAGPLVGLGIHRSYGGPRLASQLMFSRLDDIYRKLSIIPWQDPTAPRSESRPTSPPFRVVFHVYKPSTPFRKSAPPAADFRVAVVNARETAVPTLAQMSALLDSTPLDPPKGPRMDRVLSLRLRQGYRSVILAVVDQGVVSYLRVADSAFGKEKLYKLQGPKPNQKRGPPRPRAKGR</sequence>
<feature type="region of interest" description="Disordered" evidence="3">
    <location>
        <begin position="451"/>
        <end position="473"/>
    </location>
</feature>
<dbReference type="OrthoDB" id="408683at2759"/>